<dbReference type="Pfam" id="PF05280">
    <property type="entry name" value="FlhC"/>
    <property type="match status" value="1"/>
</dbReference>
<reference evidence="9 10" key="1">
    <citation type="submission" date="2013-09" db="EMBL/GenBank/DDBJ databases">
        <title>High correlation between genotypes and phenotypes of environmental bacteria Comamonas testosteroni strains.</title>
        <authorList>
            <person name="Liu L."/>
            <person name="Zhu W."/>
            <person name="Xia X."/>
            <person name="Xu B."/>
            <person name="Luo M."/>
            <person name="Wang G."/>
        </authorList>
    </citation>
    <scope>NUCLEOTIDE SEQUENCE [LARGE SCALE GENOMIC DNA]</scope>
    <source>
        <strain evidence="9 10">JL40</strain>
    </source>
</reference>
<keyword evidence="2" id="KW-0479">Metal-binding</keyword>
<proteinExistence type="predicted"/>
<evidence type="ECO:0000256" key="3">
    <source>
        <dbReference type="ARBA" id="ARBA00022795"/>
    </source>
</evidence>
<dbReference type="GO" id="GO:0045893">
    <property type="term" value="P:positive regulation of DNA-templated transcription"/>
    <property type="evidence" value="ECO:0007669"/>
    <property type="project" value="InterPro"/>
</dbReference>
<keyword evidence="6" id="KW-0238">DNA-binding</keyword>
<name>A0A096FLY3_COMTE</name>
<gene>
    <name evidence="9" type="ORF">P353_08640</name>
</gene>
<dbReference type="GO" id="GO:0044781">
    <property type="term" value="P:bacterial-type flagellum organization"/>
    <property type="evidence" value="ECO:0007669"/>
    <property type="project" value="UniProtKB-KW"/>
</dbReference>
<keyword evidence="5" id="KW-0805">Transcription regulation</keyword>
<organism evidence="9 10">
    <name type="scientific">Comamonas testosteroni</name>
    <name type="common">Pseudomonas testosteroni</name>
    <dbReference type="NCBI Taxonomy" id="285"/>
    <lineage>
        <taxon>Bacteria</taxon>
        <taxon>Pseudomonadati</taxon>
        <taxon>Pseudomonadota</taxon>
        <taxon>Betaproteobacteria</taxon>
        <taxon>Burkholderiales</taxon>
        <taxon>Comamonadaceae</taxon>
        <taxon>Comamonas</taxon>
    </lineage>
</organism>
<evidence type="ECO:0000256" key="6">
    <source>
        <dbReference type="ARBA" id="ARBA00023125"/>
    </source>
</evidence>
<dbReference type="GO" id="GO:1902208">
    <property type="term" value="P:regulation of bacterial-type flagellum assembly"/>
    <property type="evidence" value="ECO:0007669"/>
    <property type="project" value="InterPro"/>
</dbReference>
<keyword evidence="7" id="KW-0010">Activator</keyword>
<evidence type="ECO:0000256" key="8">
    <source>
        <dbReference type="ARBA" id="ARBA00023163"/>
    </source>
</evidence>
<dbReference type="InterPro" id="IPR007944">
    <property type="entry name" value="FlhC"/>
</dbReference>
<keyword evidence="1" id="KW-0963">Cytoplasm</keyword>
<evidence type="ECO:0000256" key="2">
    <source>
        <dbReference type="ARBA" id="ARBA00022723"/>
    </source>
</evidence>
<accession>A0A096FLY3</accession>
<comment type="caution">
    <text evidence="9">The sequence shown here is derived from an EMBL/GenBank/DDBJ whole genome shotgun (WGS) entry which is preliminary data.</text>
</comment>
<evidence type="ECO:0000256" key="7">
    <source>
        <dbReference type="ARBA" id="ARBA00023159"/>
    </source>
</evidence>
<sequence>MSRTTQIAPKAQMASLTQLLLARQMTKAGFITKIIMIETGLTHKQLRRIYSGFEQDEGTGARKNHGTMRSGTTLIHNSATKIQASLLMQLYYNLGGDDVTISVQIPELVKAFRLYHTLRNEIPSMKNGRWPSFTITDAWCLASELRSEMASLSVCNSCKCSYFTSVNQRTYIECPFCHDAARLPMNESAKMIAA</sequence>
<dbReference type="RefSeq" id="WP_080747442.1">
    <property type="nucleotide sequence ID" value="NZ_AWOR01000037.1"/>
</dbReference>
<dbReference type="GO" id="GO:0046872">
    <property type="term" value="F:metal ion binding"/>
    <property type="evidence" value="ECO:0007669"/>
    <property type="project" value="UniProtKB-KW"/>
</dbReference>
<keyword evidence="8" id="KW-0804">Transcription</keyword>
<dbReference type="Proteomes" id="UP000029553">
    <property type="component" value="Unassembled WGS sequence"/>
</dbReference>
<evidence type="ECO:0000313" key="10">
    <source>
        <dbReference type="Proteomes" id="UP000029553"/>
    </source>
</evidence>
<protein>
    <submittedName>
        <fullName evidence="9">Regulator</fullName>
    </submittedName>
</protein>
<evidence type="ECO:0000256" key="5">
    <source>
        <dbReference type="ARBA" id="ARBA00023015"/>
    </source>
</evidence>
<evidence type="ECO:0000313" key="9">
    <source>
        <dbReference type="EMBL" id="KGH30919.1"/>
    </source>
</evidence>
<evidence type="ECO:0000256" key="4">
    <source>
        <dbReference type="ARBA" id="ARBA00022833"/>
    </source>
</evidence>
<dbReference type="EMBL" id="AWOR01000037">
    <property type="protein sequence ID" value="KGH30919.1"/>
    <property type="molecule type" value="Genomic_DNA"/>
</dbReference>
<keyword evidence="3" id="KW-1005">Bacterial flagellum biogenesis</keyword>
<dbReference type="AlphaFoldDB" id="A0A096FLY3"/>
<keyword evidence="4" id="KW-0862">Zinc</keyword>
<evidence type="ECO:0000256" key="1">
    <source>
        <dbReference type="ARBA" id="ARBA00022490"/>
    </source>
</evidence>
<dbReference type="SUPFAM" id="SSF160930">
    <property type="entry name" value="FlhC-like"/>
    <property type="match status" value="1"/>
</dbReference>
<dbReference type="GO" id="GO:0003677">
    <property type="term" value="F:DNA binding"/>
    <property type="evidence" value="ECO:0007669"/>
    <property type="project" value="UniProtKB-KW"/>
</dbReference>